<reference evidence="1" key="1">
    <citation type="submission" date="2020-07" db="EMBL/GenBank/DDBJ databases">
        <title>Complete genome sequence of Streptomyces phage Shaeky.</title>
        <authorList>
            <person name="Shodrock S.L."/>
            <person name="Higbee T."/>
            <person name="Clark J.D."/>
            <person name="Hernandez I."/>
            <person name="Liu M."/>
            <person name="Burrowes B."/>
        </authorList>
    </citation>
    <scope>NUCLEOTIDE SEQUENCE</scope>
</reference>
<name>A0A873WHW3_9CAUD</name>
<proteinExistence type="predicted"/>
<accession>A0A873WHW3</accession>
<evidence type="ECO:0000313" key="2">
    <source>
        <dbReference type="Proteomes" id="UP000663581"/>
    </source>
</evidence>
<dbReference type="EMBL" id="MT701595">
    <property type="protein sequence ID" value="QPB09738.1"/>
    <property type="molecule type" value="Genomic_DNA"/>
</dbReference>
<keyword evidence="2" id="KW-1185">Reference proteome</keyword>
<sequence>MGTMPLNVDRWGVLHQRYGTCEECGQPGRYVRAVRVRYGTRPVPVYACQTHRALMAELTK</sequence>
<evidence type="ECO:0000313" key="1">
    <source>
        <dbReference type="EMBL" id="QPB09738.1"/>
    </source>
</evidence>
<protein>
    <submittedName>
        <fullName evidence="1">Uncharacterized protein</fullName>
    </submittedName>
</protein>
<gene>
    <name evidence="1" type="ORF">CPT_Shaeky_051</name>
</gene>
<dbReference type="Proteomes" id="UP000663581">
    <property type="component" value="Segment"/>
</dbReference>
<organism evidence="1 2">
    <name type="scientific">Streptomyces phage Shaeky</name>
    <dbReference type="NCBI Taxonomy" id="2767586"/>
    <lineage>
        <taxon>Viruses</taxon>
        <taxon>Duplodnaviria</taxon>
        <taxon>Heunggongvirae</taxon>
        <taxon>Uroviricota</taxon>
        <taxon>Caudoviricetes</taxon>
        <taxon>Colingsworthviridae</taxon>
        <taxon>Shaekyvirus</taxon>
        <taxon>Shaekyvirus shaeky</taxon>
    </lineage>
</organism>